<name>A0ABP9FUM5_9MICC</name>
<feature type="transmembrane region" description="Helical" evidence="7">
    <location>
        <begin position="313"/>
        <end position="333"/>
    </location>
</feature>
<feature type="transmembrane region" description="Helical" evidence="7">
    <location>
        <begin position="83"/>
        <end position="102"/>
    </location>
</feature>
<protein>
    <submittedName>
        <fullName evidence="10">Carbohydrate ABC transporter permease</fullName>
    </submittedName>
</protein>
<feature type="transmembrane region" description="Helical" evidence="7">
    <location>
        <begin position="141"/>
        <end position="167"/>
    </location>
</feature>
<dbReference type="SUPFAM" id="SSF161098">
    <property type="entry name" value="MetI-like"/>
    <property type="match status" value="1"/>
</dbReference>
<dbReference type="Proteomes" id="UP001500368">
    <property type="component" value="Unassembled WGS sequence"/>
</dbReference>
<dbReference type="Pfam" id="PF00528">
    <property type="entry name" value="BPD_transp_1"/>
    <property type="match status" value="1"/>
</dbReference>
<evidence type="ECO:0000256" key="4">
    <source>
        <dbReference type="ARBA" id="ARBA00022692"/>
    </source>
</evidence>
<sequence length="348" mass="38562">MTDSLQHTRDEFPRRQSGQAPEGAELTGNAAVNTATPSGELHTTTEERSSATASLAESSGTASGQPMRSVSPMKRNVRSVIKHIVMILASLVMIYPLLWMLVSSLRPNAMIFREPGILLTTFEFNNYVQGWNALSHPFSHFLLNSAIVVFGSILANLVACSMAAYAFARLDFKFKVPMFALMLLTIMLPIHVVIIPQYILFSNFGWVNTFLPLIIPKLLATDAFFIFLMVQFIRGIPKDLDEAARIDGAGQIRIFAQVILPLMTPALATTAIFTFMWTWNDFFSQLIYLTSPDMYTVPLALRAFVDSTGTSNWGALFAMSIISIIPLFLIFLAGQRFLIKGMATTGIK</sequence>
<keyword evidence="3" id="KW-1003">Cell membrane</keyword>
<feature type="domain" description="ABC transmembrane type-1" evidence="9">
    <location>
        <begin position="142"/>
        <end position="334"/>
    </location>
</feature>
<comment type="similarity">
    <text evidence="7">Belongs to the binding-protein-dependent transport system permease family.</text>
</comment>
<evidence type="ECO:0000256" key="2">
    <source>
        <dbReference type="ARBA" id="ARBA00022448"/>
    </source>
</evidence>
<dbReference type="EMBL" id="BAABLW010000002">
    <property type="protein sequence ID" value="GAA4913650.1"/>
    <property type="molecule type" value="Genomic_DNA"/>
</dbReference>
<feature type="transmembrane region" description="Helical" evidence="7">
    <location>
        <begin position="213"/>
        <end position="233"/>
    </location>
</feature>
<gene>
    <name evidence="10" type="ORF">GCM10025790_05570</name>
</gene>
<feature type="compositionally biased region" description="Low complexity" evidence="8">
    <location>
        <begin position="50"/>
        <end position="63"/>
    </location>
</feature>
<keyword evidence="6 7" id="KW-0472">Membrane</keyword>
<feature type="transmembrane region" description="Helical" evidence="7">
    <location>
        <begin position="254"/>
        <end position="279"/>
    </location>
</feature>
<organism evidence="10 11">
    <name type="scientific">Nesterenkonia rhizosphaerae</name>
    <dbReference type="NCBI Taxonomy" id="1348272"/>
    <lineage>
        <taxon>Bacteria</taxon>
        <taxon>Bacillati</taxon>
        <taxon>Actinomycetota</taxon>
        <taxon>Actinomycetes</taxon>
        <taxon>Micrococcales</taxon>
        <taxon>Micrococcaceae</taxon>
        <taxon>Nesterenkonia</taxon>
    </lineage>
</organism>
<dbReference type="InterPro" id="IPR035906">
    <property type="entry name" value="MetI-like_sf"/>
</dbReference>
<feature type="compositionally biased region" description="Basic and acidic residues" evidence="8">
    <location>
        <begin position="1"/>
        <end position="14"/>
    </location>
</feature>
<dbReference type="Gene3D" id="1.10.3720.10">
    <property type="entry name" value="MetI-like"/>
    <property type="match status" value="1"/>
</dbReference>
<evidence type="ECO:0000313" key="10">
    <source>
        <dbReference type="EMBL" id="GAA4913650.1"/>
    </source>
</evidence>
<evidence type="ECO:0000256" key="5">
    <source>
        <dbReference type="ARBA" id="ARBA00022989"/>
    </source>
</evidence>
<dbReference type="PANTHER" id="PTHR43744">
    <property type="entry name" value="ABC TRANSPORTER PERMEASE PROTEIN MG189-RELATED-RELATED"/>
    <property type="match status" value="1"/>
</dbReference>
<keyword evidence="4 7" id="KW-0812">Transmembrane</keyword>
<keyword evidence="5 7" id="KW-1133">Transmembrane helix</keyword>
<feature type="region of interest" description="Disordered" evidence="8">
    <location>
        <begin position="1"/>
        <end position="71"/>
    </location>
</feature>
<keyword evidence="11" id="KW-1185">Reference proteome</keyword>
<evidence type="ECO:0000256" key="3">
    <source>
        <dbReference type="ARBA" id="ARBA00022475"/>
    </source>
</evidence>
<evidence type="ECO:0000256" key="6">
    <source>
        <dbReference type="ARBA" id="ARBA00023136"/>
    </source>
</evidence>
<evidence type="ECO:0000256" key="1">
    <source>
        <dbReference type="ARBA" id="ARBA00004651"/>
    </source>
</evidence>
<comment type="caution">
    <text evidence="10">The sequence shown here is derived from an EMBL/GenBank/DDBJ whole genome shotgun (WGS) entry which is preliminary data.</text>
</comment>
<dbReference type="PANTHER" id="PTHR43744:SF6">
    <property type="entry name" value="ABC TRANSPORTER PERMEASE PROTEIN YESQ-RELATED"/>
    <property type="match status" value="1"/>
</dbReference>
<comment type="subcellular location">
    <subcellularLocation>
        <location evidence="1 7">Cell membrane</location>
        <topology evidence="1 7">Multi-pass membrane protein</topology>
    </subcellularLocation>
</comment>
<evidence type="ECO:0000256" key="8">
    <source>
        <dbReference type="SAM" id="MobiDB-lite"/>
    </source>
</evidence>
<dbReference type="CDD" id="cd06261">
    <property type="entry name" value="TM_PBP2"/>
    <property type="match status" value="1"/>
</dbReference>
<accession>A0ABP9FUM5</accession>
<proteinExistence type="inferred from homology"/>
<evidence type="ECO:0000313" key="11">
    <source>
        <dbReference type="Proteomes" id="UP001500368"/>
    </source>
</evidence>
<evidence type="ECO:0000256" key="7">
    <source>
        <dbReference type="RuleBase" id="RU363032"/>
    </source>
</evidence>
<dbReference type="InterPro" id="IPR000515">
    <property type="entry name" value="MetI-like"/>
</dbReference>
<dbReference type="PROSITE" id="PS50928">
    <property type="entry name" value="ABC_TM1"/>
    <property type="match status" value="1"/>
</dbReference>
<feature type="transmembrane region" description="Helical" evidence="7">
    <location>
        <begin position="179"/>
        <end position="201"/>
    </location>
</feature>
<reference evidence="11" key="1">
    <citation type="journal article" date="2019" name="Int. J. Syst. Evol. Microbiol.">
        <title>The Global Catalogue of Microorganisms (GCM) 10K type strain sequencing project: providing services to taxonomists for standard genome sequencing and annotation.</title>
        <authorList>
            <consortium name="The Broad Institute Genomics Platform"/>
            <consortium name="The Broad Institute Genome Sequencing Center for Infectious Disease"/>
            <person name="Wu L."/>
            <person name="Ma J."/>
        </authorList>
    </citation>
    <scope>NUCLEOTIDE SEQUENCE [LARGE SCALE GENOMIC DNA]</scope>
    <source>
        <strain evidence="11">JCM 19129</strain>
    </source>
</reference>
<keyword evidence="2 7" id="KW-0813">Transport</keyword>
<evidence type="ECO:0000259" key="9">
    <source>
        <dbReference type="PROSITE" id="PS50928"/>
    </source>
</evidence>